<dbReference type="SUPFAM" id="SSF50156">
    <property type="entry name" value="PDZ domain-like"/>
    <property type="match status" value="1"/>
</dbReference>
<accession>A0A382BX92</accession>
<evidence type="ECO:0000256" key="2">
    <source>
        <dbReference type="ARBA" id="ARBA00022670"/>
    </source>
</evidence>
<evidence type="ECO:0000256" key="5">
    <source>
        <dbReference type="ARBA" id="ARBA00022833"/>
    </source>
</evidence>
<dbReference type="Gene3D" id="2.30.42.10">
    <property type="match status" value="1"/>
</dbReference>
<protein>
    <submittedName>
        <fullName evidence="9">Uncharacterized protein</fullName>
    </submittedName>
</protein>
<evidence type="ECO:0000256" key="3">
    <source>
        <dbReference type="ARBA" id="ARBA00022723"/>
    </source>
</evidence>
<evidence type="ECO:0000256" key="4">
    <source>
        <dbReference type="ARBA" id="ARBA00022801"/>
    </source>
</evidence>
<dbReference type="GO" id="GO:0004222">
    <property type="term" value="F:metalloendopeptidase activity"/>
    <property type="evidence" value="ECO:0007669"/>
    <property type="project" value="InterPro"/>
</dbReference>
<dbReference type="InterPro" id="IPR036034">
    <property type="entry name" value="PDZ_sf"/>
</dbReference>
<evidence type="ECO:0000259" key="8">
    <source>
        <dbReference type="Pfam" id="PF13180"/>
    </source>
</evidence>
<name>A0A382BX92_9ZZZZ</name>
<evidence type="ECO:0000256" key="1">
    <source>
        <dbReference type="ARBA" id="ARBA00001947"/>
    </source>
</evidence>
<evidence type="ECO:0000313" key="9">
    <source>
        <dbReference type="EMBL" id="SVB18425.1"/>
    </source>
</evidence>
<feature type="domain" description="PDZ" evidence="8">
    <location>
        <begin position="92"/>
        <end position="164"/>
    </location>
</feature>
<keyword evidence="2" id="KW-0645">Protease</keyword>
<keyword evidence="3" id="KW-0479">Metal-binding</keyword>
<dbReference type="Pfam" id="PF01435">
    <property type="entry name" value="Peptidase_M48"/>
    <property type="match status" value="1"/>
</dbReference>
<dbReference type="GO" id="GO:0046872">
    <property type="term" value="F:metal ion binding"/>
    <property type="evidence" value="ECO:0007669"/>
    <property type="project" value="UniProtKB-KW"/>
</dbReference>
<evidence type="ECO:0000256" key="6">
    <source>
        <dbReference type="ARBA" id="ARBA00023049"/>
    </source>
</evidence>
<proteinExistence type="predicted"/>
<comment type="cofactor">
    <cofactor evidence="1">
        <name>Zn(2+)</name>
        <dbReference type="ChEBI" id="CHEBI:29105"/>
    </cofactor>
</comment>
<dbReference type="EMBL" id="UINC01031804">
    <property type="protein sequence ID" value="SVB18425.1"/>
    <property type="molecule type" value="Genomic_DNA"/>
</dbReference>
<keyword evidence="5" id="KW-0862">Zinc</keyword>
<keyword evidence="4" id="KW-0378">Hydrolase</keyword>
<evidence type="ECO:0000259" key="7">
    <source>
        <dbReference type="Pfam" id="PF01435"/>
    </source>
</evidence>
<gene>
    <name evidence="9" type="ORF">METZ01_LOCUS171279</name>
</gene>
<dbReference type="InterPro" id="IPR001915">
    <property type="entry name" value="Peptidase_M48"/>
</dbReference>
<keyword evidence="6" id="KW-0482">Metalloprotease</keyword>
<sequence>MLFIFFGCAQPQFSLPVYNEQLSSEEQKIQSQLFAQSWLNTYLDFSEIGYRILFGAADLCLKEDQIYDIGLDVATKYSGPESIRDEIVAILDLDEKLKVVAVGQNTPASEAGILRGDKITKIDDSAAPRGENAALEFYKMMSHDYSKSYSFMIKRGEDEFPISLKTSKRCRFNYMVDLDNNTFNAFADGNNMYFSLRIAKWLLQDEIGVAIVFAHELGHNANRHIDDKKTNAGIGMGVGLLAGILLGGTVGQTQDLMDFGAQIGANQYSVAYENEADYLSLYALTLSGYKIEDAVDFWRRFAVEVPDSIYTKGSHPTTSERFIRMESAIKEIQSKINDGEIILPTY</sequence>
<dbReference type="InterPro" id="IPR001478">
    <property type="entry name" value="PDZ"/>
</dbReference>
<dbReference type="AlphaFoldDB" id="A0A382BX92"/>
<reference evidence="9" key="1">
    <citation type="submission" date="2018-05" db="EMBL/GenBank/DDBJ databases">
        <authorList>
            <person name="Lanie J.A."/>
            <person name="Ng W.-L."/>
            <person name="Kazmierczak K.M."/>
            <person name="Andrzejewski T.M."/>
            <person name="Davidsen T.M."/>
            <person name="Wayne K.J."/>
            <person name="Tettelin H."/>
            <person name="Glass J.I."/>
            <person name="Rusch D."/>
            <person name="Podicherti R."/>
            <person name="Tsui H.-C.T."/>
            <person name="Winkler M.E."/>
        </authorList>
    </citation>
    <scope>NUCLEOTIDE SEQUENCE</scope>
</reference>
<feature type="domain" description="Peptidase M48" evidence="7">
    <location>
        <begin position="172"/>
        <end position="326"/>
    </location>
</feature>
<organism evidence="9">
    <name type="scientific">marine metagenome</name>
    <dbReference type="NCBI Taxonomy" id="408172"/>
    <lineage>
        <taxon>unclassified sequences</taxon>
        <taxon>metagenomes</taxon>
        <taxon>ecological metagenomes</taxon>
    </lineage>
</organism>
<dbReference type="GO" id="GO:0006508">
    <property type="term" value="P:proteolysis"/>
    <property type="evidence" value="ECO:0007669"/>
    <property type="project" value="UniProtKB-KW"/>
</dbReference>
<dbReference type="Pfam" id="PF13180">
    <property type="entry name" value="PDZ_2"/>
    <property type="match status" value="1"/>
</dbReference>